<gene>
    <name evidence="1" type="ORF">Pint_11569</name>
</gene>
<reference evidence="2" key="1">
    <citation type="journal article" date="2023" name="G3 (Bethesda)">
        <title>Genome assembly and association tests identify interacting loci associated with vigor, precocity, and sex in interspecific pistachio rootstocks.</title>
        <authorList>
            <person name="Palmer W."/>
            <person name="Jacygrad E."/>
            <person name="Sagayaradj S."/>
            <person name="Cavanaugh K."/>
            <person name="Han R."/>
            <person name="Bertier L."/>
            <person name="Beede B."/>
            <person name="Kafkas S."/>
            <person name="Golino D."/>
            <person name="Preece J."/>
            <person name="Michelmore R."/>
        </authorList>
    </citation>
    <scope>NUCLEOTIDE SEQUENCE [LARGE SCALE GENOMIC DNA]</scope>
</reference>
<dbReference type="Proteomes" id="UP001163603">
    <property type="component" value="Chromosome 12"/>
</dbReference>
<organism evidence="1 2">
    <name type="scientific">Pistacia integerrima</name>
    <dbReference type="NCBI Taxonomy" id="434235"/>
    <lineage>
        <taxon>Eukaryota</taxon>
        <taxon>Viridiplantae</taxon>
        <taxon>Streptophyta</taxon>
        <taxon>Embryophyta</taxon>
        <taxon>Tracheophyta</taxon>
        <taxon>Spermatophyta</taxon>
        <taxon>Magnoliopsida</taxon>
        <taxon>eudicotyledons</taxon>
        <taxon>Gunneridae</taxon>
        <taxon>Pentapetalae</taxon>
        <taxon>rosids</taxon>
        <taxon>malvids</taxon>
        <taxon>Sapindales</taxon>
        <taxon>Anacardiaceae</taxon>
        <taxon>Pistacia</taxon>
    </lineage>
</organism>
<name>A0ACC0XNF3_9ROSI</name>
<dbReference type="EMBL" id="CM047747">
    <property type="protein sequence ID" value="KAJ0018691.1"/>
    <property type="molecule type" value="Genomic_DNA"/>
</dbReference>
<sequence length="348" mass="39230">MGKDLEIKGDEEVPACQSISRMKQPYQTASLKDWEGFKEFYESNPDSLFHPLTINKDYAFHIAASTGNRQLLRDLLEMIPIPRIQEALTQLKDEYGNTALHEVATSDNVDAAEFLVKMLWKSIDETEQIIEDHEIDPSCKMDQFLKVKNNLGETPLYRAAALGNAKMVKYLAGEIEKVGVTKASHFYRYDTISIFHIAVLAQHFGLPNDYDAGKALAELPSSQREDVETGMRNNIPVYTIEQPKKRGAISRMYITICSCLKEWAAIDAIWKEKNKHESALRLAKFLAKQDFSWKYSYKAEEDSTISLGLGKGGEKGTQNSKEGSKATTSEKNGSSVTSIYWPLNSPRI</sequence>
<comment type="caution">
    <text evidence="1">The sequence shown here is derived from an EMBL/GenBank/DDBJ whole genome shotgun (WGS) entry which is preliminary data.</text>
</comment>
<keyword evidence="2" id="KW-1185">Reference proteome</keyword>
<proteinExistence type="predicted"/>
<accession>A0ACC0XNF3</accession>
<protein>
    <submittedName>
        <fullName evidence="1">Uncharacterized protein</fullName>
    </submittedName>
</protein>
<evidence type="ECO:0000313" key="2">
    <source>
        <dbReference type="Proteomes" id="UP001163603"/>
    </source>
</evidence>
<evidence type="ECO:0000313" key="1">
    <source>
        <dbReference type="EMBL" id="KAJ0018691.1"/>
    </source>
</evidence>